<evidence type="ECO:0000259" key="10">
    <source>
        <dbReference type="PROSITE" id="PS50114"/>
    </source>
</evidence>
<keyword evidence="2 8" id="KW-0863">Zinc-finger</keyword>
<dbReference type="OMA" id="FHEYPRR"/>
<name>A0A1U7ZUZ3_NELNU</name>
<dbReference type="SMART" id="SM00401">
    <property type="entry name" value="ZnF_GATA"/>
    <property type="match status" value="1"/>
</dbReference>
<feature type="compositionally biased region" description="Basic residues" evidence="9">
    <location>
        <begin position="232"/>
        <end position="244"/>
    </location>
</feature>
<feature type="domain" description="GATA-type" evidence="10">
    <location>
        <begin position="185"/>
        <end position="217"/>
    </location>
</feature>
<proteinExistence type="inferred from homology"/>
<evidence type="ECO:0000256" key="1">
    <source>
        <dbReference type="ARBA" id="ARBA00022723"/>
    </source>
</evidence>
<evidence type="ECO:0000256" key="5">
    <source>
        <dbReference type="ARBA" id="ARBA00023125"/>
    </source>
</evidence>
<sequence>MKKIFNQCFLEFVQIDRLNRCRRISGITLSESLTHKGTTMKEQDLLRRLEKFPGENPDIGVDCELRLGFSSSQPNPPPENCRRFICDALPPPPQVMTSYAKGPPPTAAVNVNGYWATNGPNQIDWIPSLVGPRNYLLSSSSSGPNVINASVGMGLLPMQRLNNVALMGYGFHMIAEANRRGDPIKRCAGCETTNTPLWRNGPKGFKSLCNACGLRYKKEEKKILGSPDTHSKSRGRKLSRKHNF</sequence>
<reference evidence="12" key="1">
    <citation type="submission" date="2025-08" db="UniProtKB">
        <authorList>
            <consortium name="RefSeq"/>
        </authorList>
    </citation>
    <scope>IDENTIFICATION</scope>
</reference>
<evidence type="ECO:0000256" key="7">
    <source>
        <dbReference type="ARBA" id="ARBA00024019"/>
    </source>
</evidence>
<evidence type="ECO:0000256" key="6">
    <source>
        <dbReference type="ARBA" id="ARBA00023163"/>
    </source>
</evidence>
<evidence type="ECO:0000313" key="11">
    <source>
        <dbReference type="Proteomes" id="UP000189703"/>
    </source>
</evidence>
<dbReference type="PROSITE" id="PS50114">
    <property type="entry name" value="GATA_ZN_FINGER_2"/>
    <property type="match status" value="1"/>
</dbReference>
<dbReference type="eggNOG" id="KOG1601">
    <property type="taxonomic scope" value="Eukaryota"/>
</dbReference>
<feature type="region of interest" description="Disordered" evidence="9">
    <location>
        <begin position="223"/>
        <end position="244"/>
    </location>
</feature>
<protein>
    <submittedName>
        <fullName evidence="12">GATA zinc finger domain-containing protein 12-like</fullName>
    </submittedName>
</protein>
<dbReference type="GO" id="GO:0009908">
    <property type="term" value="P:flower development"/>
    <property type="evidence" value="ECO:0000318"/>
    <property type="project" value="GO_Central"/>
</dbReference>
<keyword evidence="4" id="KW-0805">Transcription regulation</keyword>
<dbReference type="KEGG" id="nnu:104597554"/>
<dbReference type="InterPro" id="IPR000679">
    <property type="entry name" value="Znf_GATA"/>
</dbReference>
<organism evidence="11 12">
    <name type="scientific">Nelumbo nucifera</name>
    <name type="common">Sacred lotus</name>
    <dbReference type="NCBI Taxonomy" id="4432"/>
    <lineage>
        <taxon>Eukaryota</taxon>
        <taxon>Viridiplantae</taxon>
        <taxon>Streptophyta</taxon>
        <taxon>Embryophyta</taxon>
        <taxon>Tracheophyta</taxon>
        <taxon>Spermatophyta</taxon>
        <taxon>Magnoliopsida</taxon>
        <taxon>Proteales</taxon>
        <taxon>Nelumbonaceae</taxon>
        <taxon>Nelumbo</taxon>
    </lineage>
</organism>
<dbReference type="OrthoDB" id="2162994at2759"/>
<dbReference type="GO" id="GO:0006355">
    <property type="term" value="P:regulation of DNA-templated transcription"/>
    <property type="evidence" value="ECO:0000318"/>
    <property type="project" value="GO_Central"/>
</dbReference>
<evidence type="ECO:0000256" key="9">
    <source>
        <dbReference type="SAM" id="MobiDB-lite"/>
    </source>
</evidence>
<evidence type="ECO:0000256" key="3">
    <source>
        <dbReference type="ARBA" id="ARBA00022833"/>
    </source>
</evidence>
<gene>
    <name evidence="12" type="primary">LOC104597554</name>
</gene>
<dbReference type="SUPFAM" id="SSF57716">
    <property type="entry name" value="Glucocorticoid receptor-like (DNA-binding domain)"/>
    <property type="match status" value="1"/>
</dbReference>
<dbReference type="PANTHER" id="PTHR46813">
    <property type="entry name" value="GATA TRANSCRIPTION FACTOR 18"/>
    <property type="match status" value="1"/>
</dbReference>
<dbReference type="GO" id="GO:0000976">
    <property type="term" value="F:transcription cis-regulatory region binding"/>
    <property type="evidence" value="ECO:0000318"/>
    <property type="project" value="GO_Central"/>
</dbReference>
<evidence type="ECO:0000256" key="8">
    <source>
        <dbReference type="PROSITE-ProRule" id="PRU00094"/>
    </source>
</evidence>
<dbReference type="GO" id="GO:0005634">
    <property type="term" value="C:nucleus"/>
    <property type="evidence" value="ECO:0000318"/>
    <property type="project" value="GO_Central"/>
</dbReference>
<dbReference type="Proteomes" id="UP000189703">
    <property type="component" value="Unplaced"/>
</dbReference>
<evidence type="ECO:0000256" key="4">
    <source>
        <dbReference type="ARBA" id="ARBA00023015"/>
    </source>
</evidence>
<keyword evidence="1" id="KW-0479">Metal-binding</keyword>
<dbReference type="PANTHER" id="PTHR46813:SF16">
    <property type="entry name" value="GATA TRANSCRIPTION FACTOR 18"/>
    <property type="match status" value="1"/>
</dbReference>
<accession>A0A1U7ZUZ3</accession>
<dbReference type="CDD" id="cd00202">
    <property type="entry name" value="ZnF_GATA"/>
    <property type="match status" value="1"/>
</dbReference>
<keyword evidence="5" id="KW-0238">DNA-binding</keyword>
<dbReference type="InParanoid" id="A0A1U7ZUZ3"/>
<dbReference type="InterPro" id="IPR013088">
    <property type="entry name" value="Znf_NHR/GATA"/>
</dbReference>
<dbReference type="Pfam" id="PF00320">
    <property type="entry name" value="GATA"/>
    <property type="match status" value="1"/>
</dbReference>
<keyword evidence="11" id="KW-1185">Reference proteome</keyword>
<dbReference type="GO" id="GO:0003700">
    <property type="term" value="F:DNA-binding transcription factor activity"/>
    <property type="evidence" value="ECO:0000318"/>
    <property type="project" value="GO_Central"/>
</dbReference>
<evidence type="ECO:0000256" key="2">
    <source>
        <dbReference type="ARBA" id="ARBA00022771"/>
    </source>
</evidence>
<dbReference type="RefSeq" id="XP_010257468.1">
    <property type="nucleotide sequence ID" value="XM_010259166.2"/>
</dbReference>
<evidence type="ECO:0000313" key="12">
    <source>
        <dbReference type="RefSeq" id="XP_010257468.1"/>
    </source>
</evidence>
<keyword evidence="3" id="KW-0862">Zinc</keyword>
<dbReference type="AlphaFoldDB" id="A0A1U7ZUZ3"/>
<dbReference type="GeneID" id="104597554"/>
<keyword evidence="6" id="KW-0804">Transcription</keyword>
<dbReference type="Gene3D" id="3.30.50.10">
    <property type="entry name" value="Erythroid Transcription Factor GATA-1, subunit A"/>
    <property type="match status" value="1"/>
</dbReference>
<dbReference type="GO" id="GO:0008270">
    <property type="term" value="F:zinc ion binding"/>
    <property type="evidence" value="ECO:0007669"/>
    <property type="project" value="UniProtKB-KW"/>
</dbReference>
<comment type="similarity">
    <text evidence="7">Belongs to the type IV zinc-finger family. Class B subfamily.</text>
</comment>